<evidence type="ECO:0000313" key="5">
    <source>
        <dbReference type="EMBL" id="KAI3924445.1"/>
    </source>
</evidence>
<feature type="compositionally biased region" description="Basic and acidic residues" evidence="2">
    <location>
        <begin position="254"/>
        <end position="268"/>
    </location>
</feature>
<dbReference type="InterPro" id="IPR002083">
    <property type="entry name" value="MATH/TRAF_dom"/>
</dbReference>
<comment type="caution">
    <text evidence="5">The sequence shown here is derived from an EMBL/GenBank/DDBJ whole genome shotgun (WGS) entry which is preliminary data.</text>
</comment>
<protein>
    <recommendedName>
        <fullName evidence="4">MATH domain-containing protein</fullName>
    </recommendedName>
</protein>
<dbReference type="Pfam" id="PF22486">
    <property type="entry name" value="MATH_2"/>
    <property type="match status" value="1"/>
</dbReference>
<feature type="transmembrane region" description="Helical" evidence="3">
    <location>
        <begin position="146"/>
        <end position="168"/>
    </location>
</feature>
<gene>
    <name evidence="5" type="ORF">MKW98_032646</name>
</gene>
<dbReference type="InterPro" id="IPR008974">
    <property type="entry name" value="TRAF-like"/>
</dbReference>
<name>A0AAD4XJP1_9MAGN</name>
<keyword evidence="6" id="KW-1185">Reference proteome</keyword>
<keyword evidence="3" id="KW-0472">Membrane</keyword>
<evidence type="ECO:0000259" key="4">
    <source>
        <dbReference type="PROSITE" id="PS50144"/>
    </source>
</evidence>
<dbReference type="AlphaFoldDB" id="A0AAD4XJP1"/>
<dbReference type="PROSITE" id="PS50144">
    <property type="entry name" value="MATH"/>
    <property type="match status" value="1"/>
</dbReference>
<reference evidence="5" key="1">
    <citation type="submission" date="2022-04" db="EMBL/GenBank/DDBJ databases">
        <title>A functionally conserved STORR gene fusion in Papaver species that diverged 16.8 million years ago.</title>
        <authorList>
            <person name="Catania T."/>
        </authorList>
    </citation>
    <scope>NUCLEOTIDE SEQUENCE</scope>
    <source>
        <strain evidence="5">S-188037</strain>
    </source>
</reference>
<dbReference type="SUPFAM" id="SSF49599">
    <property type="entry name" value="TRAF domain-like"/>
    <property type="match status" value="1"/>
</dbReference>
<feature type="transmembrane region" description="Helical" evidence="3">
    <location>
        <begin position="174"/>
        <end position="196"/>
    </location>
</feature>
<proteinExistence type="predicted"/>
<dbReference type="EMBL" id="JAJJMB010008334">
    <property type="protein sequence ID" value="KAI3924445.1"/>
    <property type="molecule type" value="Genomic_DNA"/>
</dbReference>
<evidence type="ECO:0000256" key="2">
    <source>
        <dbReference type="SAM" id="MobiDB-lite"/>
    </source>
</evidence>
<dbReference type="PANTHER" id="PTHR46236">
    <property type="entry name" value="TRAF-LIKE SUPERFAMILY PROTEIN"/>
    <property type="match status" value="1"/>
</dbReference>
<keyword evidence="3" id="KW-1133">Transmembrane helix</keyword>
<dbReference type="Gene3D" id="2.60.210.10">
    <property type="entry name" value="Apoptosis, Tumor Necrosis Factor Receptor Associated Protein 2, Chain A"/>
    <property type="match status" value="1"/>
</dbReference>
<dbReference type="PANTHER" id="PTHR46236:SF35">
    <property type="entry name" value="MATH DOMAIN-CONTAINING PROTEIN"/>
    <property type="match status" value="1"/>
</dbReference>
<evidence type="ECO:0000256" key="3">
    <source>
        <dbReference type="SAM" id="Phobius"/>
    </source>
</evidence>
<sequence>MAKVVWRIENFSKLKNQQQLYSDTFSFNGRKWRMVINPKPNPRSQTHLTVFLCPVNRTESVVADYTLAIIDQKDDSRTVKRENLRHEFNNRDFCCGSFLGLSELHNPDNGYLLNDTCIVELEITKPKSIIEDYLDYLDNLSPVDSMFFLALSCFLVSYVACAASVLIGSYKLPIYINTIWIASFAATLVSGIIKFLPNDFVTRDQTVPSNRGEKTNLAPLPAKGVELVSNTDQVKVAKAALEKKHETQCENHKFVEEKTQGKEQDKVSETGPGSNLVASPEVGLVKLLDFGVFELLEHVRSFKIFLETSSGHR</sequence>
<keyword evidence="1" id="KW-0175">Coiled coil</keyword>
<dbReference type="Proteomes" id="UP001202328">
    <property type="component" value="Unassembled WGS sequence"/>
</dbReference>
<dbReference type="SMART" id="SM00061">
    <property type="entry name" value="MATH"/>
    <property type="match status" value="1"/>
</dbReference>
<feature type="region of interest" description="Disordered" evidence="2">
    <location>
        <begin position="254"/>
        <end position="273"/>
    </location>
</feature>
<dbReference type="CDD" id="cd00121">
    <property type="entry name" value="MATH"/>
    <property type="match status" value="1"/>
</dbReference>
<evidence type="ECO:0000256" key="1">
    <source>
        <dbReference type="ARBA" id="ARBA00023054"/>
    </source>
</evidence>
<dbReference type="InterPro" id="IPR050804">
    <property type="entry name" value="MCC"/>
</dbReference>
<evidence type="ECO:0000313" key="6">
    <source>
        <dbReference type="Proteomes" id="UP001202328"/>
    </source>
</evidence>
<keyword evidence="3" id="KW-0812">Transmembrane</keyword>
<feature type="domain" description="MATH" evidence="4">
    <location>
        <begin position="1"/>
        <end position="123"/>
    </location>
</feature>
<organism evidence="5 6">
    <name type="scientific">Papaver atlanticum</name>
    <dbReference type="NCBI Taxonomy" id="357466"/>
    <lineage>
        <taxon>Eukaryota</taxon>
        <taxon>Viridiplantae</taxon>
        <taxon>Streptophyta</taxon>
        <taxon>Embryophyta</taxon>
        <taxon>Tracheophyta</taxon>
        <taxon>Spermatophyta</taxon>
        <taxon>Magnoliopsida</taxon>
        <taxon>Ranunculales</taxon>
        <taxon>Papaveraceae</taxon>
        <taxon>Papaveroideae</taxon>
        <taxon>Papaver</taxon>
    </lineage>
</organism>
<accession>A0AAD4XJP1</accession>